<dbReference type="Proteomes" id="UP001501470">
    <property type="component" value="Unassembled WGS sequence"/>
</dbReference>
<name>A0ABN2C5Z9_9ACTN</name>
<accession>A0ABN2C5Z9</accession>
<gene>
    <name evidence="1" type="ORF">GCM10009827_087250</name>
</gene>
<proteinExistence type="predicted"/>
<comment type="caution">
    <text evidence="1">The sequence shown here is derived from an EMBL/GenBank/DDBJ whole genome shotgun (WGS) entry which is preliminary data.</text>
</comment>
<reference evidence="1 2" key="1">
    <citation type="journal article" date="2019" name="Int. J. Syst. Evol. Microbiol.">
        <title>The Global Catalogue of Microorganisms (GCM) 10K type strain sequencing project: providing services to taxonomists for standard genome sequencing and annotation.</title>
        <authorList>
            <consortium name="The Broad Institute Genomics Platform"/>
            <consortium name="The Broad Institute Genome Sequencing Center for Infectious Disease"/>
            <person name="Wu L."/>
            <person name="Ma J."/>
        </authorList>
    </citation>
    <scope>NUCLEOTIDE SEQUENCE [LARGE SCALE GENOMIC DNA]</scope>
    <source>
        <strain evidence="1 2">JCM 15933</strain>
    </source>
</reference>
<keyword evidence="2" id="KW-1185">Reference proteome</keyword>
<dbReference type="EMBL" id="BAAAQD010000023">
    <property type="protein sequence ID" value="GAA1553097.1"/>
    <property type="molecule type" value="Genomic_DNA"/>
</dbReference>
<evidence type="ECO:0000313" key="1">
    <source>
        <dbReference type="EMBL" id="GAA1553097.1"/>
    </source>
</evidence>
<sequence length="52" mass="5579">MSRFESGSPARLVSGYFFYWIYDPCTADHGRADIAGRRASGSGNMPPAASHG</sequence>
<protein>
    <submittedName>
        <fullName evidence="1">Uncharacterized protein</fullName>
    </submittedName>
</protein>
<organism evidence="1 2">
    <name type="scientific">Dactylosporangium maewongense</name>
    <dbReference type="NCBI Taxonomy" id="634393"/>
    <lineage>
        <taxon>Bacteria</taxon>
        <taxon>Bacillati</taxon>
        <taxon>Actinomycetota</taxon>
        <taxon>Actinomycetes</taxon>
        <taxon>Micromonosporales</taxon>
        <taxon>Micromonosporaceae</taxon>
        <taxon>Dactylosporangium</taxon>
    </lineage>
</organism>
<evidence type="ECO:0000313" key="2">
    <source>
        <dbReference type="Proteomes" id="UP001501470"/>
    </source>
</evidence>